<comment type="caution">
    <text evidence="4">The sequence shown here is derived from an EMBL/GenBank/DDBJ whole genome shotgun (WGS) entry which is preliminary data.</text>
</comment>
<gene>
    <name evidence="4" type="ORF">BCR39DRAFT_553352</name>
</gene>
<dbReference type="STRING" id="71784.A0A1Y2AGD8"/>
<keyword evidence="2" id="KW-0520">NAD</keyword>
<dbReference type="PANTHER" id="PTHR43333">
    <property type="entry name" value="2-HACID_DH_C DOMAIN-CONTAINING PROTEIN"/>
    <property type="match status" value="1"/>
</dbReference>
<evidence type="ECO:0000313" key="4">
    <source>
        <dbReference type="EMBL" id="ORY21514.1"/>
    </source>
</evidence>
<evidence type="ECO:0000256" key="1">
    <source>
        <dbReference type="ARBA" id="ARBA00023002"/>
    </source>
</evidence>
<dbReference type="GO" id="GO:0016491">
    <property type="term" value="F:oxidoreductase activity"/>
    <property type="evidence" value="ECO:0007669"/>
    <property type="project" value="UniProtKB-KW"/>
</dbReference>
<feature type="domain" description="D-isomer specific 2-hydroxyacid dehydrogenase NAD-binding" evidence="3">
    <location>
        <begin position="149"/>
        <end position="321"/>
    </location>
</feature>
<evidence type="ECO:0000313" key="5">
    <source>
        <dbReference type="Proteomes" id="UP000193986"/>
    </source>
</evidence>
<dbReference type="GO" id="GO:0051287">
    <property type="term" value="F:NAD binding"/>
    <property type="evidence" value="ECO:0007669"/>
    <property type="project" value="InterPro"/>
</dbReference>
<name>A0A1Y2AGD8_9TREE</name>
<protein>
    <submittedName>
        <fullName evidence="4">D-isomer specific 2-hydroxyacid dehydrogenase</fullName>
    </submittedName>
</protein>
<sequence>MGGFHNLLVIHTIPQDQLDRVKKEFENVYYYPFPRDIPEEVLEAIDVIFVGRLGFSPCIKSLAELPKLWFVQAASTGLERIIPAVASISHKDVTHVHLANAAGGYVQTIPNFVISYITALLGLIPSQIYLQRTQKRWVHGDEVMADAGLKGSYVGKSIIGKTIGFLGYGTLGRESARLCSIFPKVRLIAANSDGKRKAEDGYVIDGTGDFDASLPAQMYSTNDPTSFEAFLKECDILVASLPHTKQTVGLLDSGKLSLMKPGGLFINVGRGSLIKSEHILESLDAPNGLYGAAIDVTDPEPLEDNHPLWSHPRLIITPHLSGEPENEMQTSIDILLTNTQRLVAGKDVLNKCSFETGY</sequence>
<evidence type="ECO:0000256" key="2">
    <source>
        <dbReference type="ARBA" id="ARBA00023027"/>
    </source>
</evidence>
<dbReference type="PANTHER" id="PTHR43333:SF1">
    <property type="entry name" value="D-ISOMER SPECIFIC 2-HYDROXYACID DEHYDROGENASE NAD-BINDING DOMAIN-CONTAINING PROTEIN"/>
    <property type="match status" value="1"/>
</dbReference>
<evidence type="ECO:0000259" key="3">
    <source>
        <dbReference type="Pfam" id="PF02826"/>
    </source>
</evidence>
<proteinExistence type="predicted"/>
<dbReference type="Pfam" id="PF02826">
    <property type="entry name" value="2-Hacid_dh_C"/>
    <property type="match status" value="1"/>
</dbReference>
<reference evidence="4 5" key="1">
    <citation type="submission" date="2016-07" db="EMBL/GenBank/DDBJ databases">
        <title>Pervasive Adenine N6-methylation of Active Genes in Fungi.</title>
        <authorList>
            <consortium name="DOE Joint Genome Institute"/>
            <person name="Mondo S.J."/>
            <person name="Dannebaum R.O."/>
            <person name="Kuo R.C."/>
            <person name="Labutti K."/>
            <person name="Haridas S."/>
            <person name="Kuo A."/>
            <person name="Salamov A."/>
            <person name="Ahrendt S.R."/>
            <person name="Lipzen A."/>
            <person name="Sullivan W."/>
            <person name="Andreopoulos W.B."/>
            <person name="Clum A."/>
            <person name="Lindquist E."/>
            <person name="Daum C."/>
            <person name="Ramamoorthy G.K."/>
            <person name="Gryganskyi A."/>
            <person name="Culley D."/>
            <person name="Magnuson J.K."/>
            <person name="James T.Y."/>
            <person name="O'Malley M.A."/>
            <person name="Stajich J.E."/>
            <person name="Spatafora J.W."/>
            <person name="Visel A."/>
            <person name="Grigoriev I.V."/>
        </authorList>
    </citation>
    <scope>NUCLEOTIDE SEQUENCE [LARGE SCALE GENOMIC DNA]</scope>
    <source>
        <strain evidence="4 5">68-887.2</strain>
    </source>
</reference>
<dbReference type="OrthoDB" id="298012at2759"/>
<dbReference type="AlphaFoldDB" id="A0A1Y2AGD8"/>
<dbReference type="InParanoid" id="A0A1Y2AGD8"/>
<dbReference type="EMBL" id="MCFC01000109">
    <property type="protein sequence ID" value="ORY21514.1"/>
    <property type="molecule type" value="Genomic_DNA"/>
</dbReference>
<dbReference type="InterPro" id="IPR036291">
    <property type="entry name" value="NAD(P)-bd_dom_sf"/>
</dbReference>
<dbReference type="SUPFAM" id="SSF51735">
    <property type="entry name" value="NAD(P)-binding Rossmann-fold domains"/>
    <property type="match status" value="1"/>
</dbReference>
<keyword evidence="1" id="KW-0560">Oxidoreductase</keyword>
<accession>A0A1Y2AGD8</accession>
<dbReference type="InterPro" id="IPR006140">
    <property type="entry name" value="D-isomer_DH_NAD-bd"/>
</dbReference>
<organism evidence="4 5">
    <name type="scientific">Naematelia encephala</name>
    <dbReference type="NCBI Taxonomy" id="71784"/>
    <lineage>
        <taxon>Eukaryota</taxon>
        <taxon>Fungi</taxon>
        <taxon>Dikarya</taxon>
        <taxon>Basidiomycota</taxon>
        <taxon>Agaricomycotina</taxon>
        <taxon>Tremellomycetes</taxon>
        <taxon>Tremellales</taxon>
        <taxon>Naemateliaceae</taxon>
        <taxon>Naematelia</taxon>
    </lineage>
</organism>
<keyword evidence="5" id="KW-1185">Reference proteome</keyword>
<dbReference type="Proteomes" id="UP000193986">
    <property type="component" value="Unassembled WGS sequence"/>
</dbReference>
<dbReference type="Gene3D" id="3.40.50.720">
    <property type="entry name" value="NAD(P)-binding Rossmann-like Domain"/>
    <property type="match status" value="2"/>
</dbReference>